<accession>A0A024HE84</accession>
<dbReference type="eggNOG" id="COG3218">
    <property type="taxonomic scope" value="Bacteria"/>
</dbReference>
<dbReference type="RefSeq" id="WP_043250499.1">
    <property type="nucleotide sequence ID" value="NZ_HG322950.1"/>
</dbReference>
<dbReference type="InterPro" id="IPR005586">
    <property type="entry name" value="ABC_trans_aux"/>
</dbReference>
<keyword evidence="3" id="KW-0449">Lipoprotein</keyword>
<keyword evidence="1" id="KW-0732">Signal</keyword>
<dbReference type="PROSITE" id="PS51257">
    <property type="entry name" value="PROKAR_LIPOPROTEIN"/>
    <property type="match status" value="1"/>
</dbReference>
<dbReference type="Gene3D" id="3.40.50.10610">
    <property type="entry name" value="ABC-type transport auxiliary lipoprotein component"/>
    <property type="match status" value="1"/>
</dbReference>
<protein>
    <submittedName>
        <fullName evidence="3">Putative lipoprotein</fullName>
    </submittedName>
</protein>
<dbReference type="Pfam" id="PF03886">
    <property type="entry name" value="ABC_trans_aux"/>
    <property type="match status" value="1"/>
</dbReference>
<dbReference type="KEGG" id="pkc:PKB_1563"/>
<feature type="chain" id="PRO_5001530065" evidence="1">
    <location>
        <begin position="27"/>
        <end position="206"/>
    </location>
</feature>
<gene>
    <name evidence="3" type="ORF">PKB_1563</name>
</gene>
<feature type="signal peptide" evidence="1">
    <location>
        <begin position="1"/>
        <end position="26"/>
    </location>
</feature>
<dbReference type="EMBL" id="HG322950">
    <property type="protein sequence ID" value="CDF82924.1"/>
    <property type="molecule type" value="Genomic_DNA"/>
</dbReference>
<dbReference type="Proteomes" id="UP000025241">
    <property type="component" value="Chromosome I"/>
</dbReference>
<reference evidence="3 4" key="2">
    <citation type="submission" date="2014-05" db="EMBL/GenBank/DDBJ databases">
        <title>Genome sequence of the 3-chlorobenzoate degrading bacterium Pseudomonas knackmussii B13 shows multiple evidence for horizontal gene transfer.</title>
        <authorList>
            <person name="Miyazaki R."/>
            <person name="Bertelli C."/>
            <person name="Falquet L."/>
            <person name="Robinson-Rechavi M."/>
            <person name="Gharib W."/>
            <person name="Roy S."/>
            <person name="Van der Meer J.R."/>
        </authorList>
    </citation>
    <scope>NUCLEOTIDE SEQUENCE [LARGE SCALE GENOMIC DNA]</scope>
    <source>
        <strain evidence="3 4">B13</strain>
    </source>
</reference>
<evidence type="ECO:0000256" key="1">
    <source>
        <dbReference type="SAM" id="SignalP"/>
    </source>
</evidence>
<feature type="domain" description="ABC-type transport auxiliary lipoprotein component" evidence="2">
    <location>
        <begin position="32"/>
        <end position="191"/>
    </location>
</feature>
<dbReference type="HOGENOM" id="CLU_093163_2_0_6"/>
<evidence type="ECO:0000259" key="2">
    <source>
        <dbReference type="Pfam" id="PF03886"/>
    </source>
</evidence>
<sequence>MTAPLRLLGTCALAALIGACSILPKAETPDAYLLPVKQQPARATPPVSWSLRVDAPNASQVLDSNRIAVLPKGDLLSVYQGARWSDTAPKLLRDRLLDAFRADGRISALSSDAVTLQADLELDGDLRAFQSEYQGQQVAAVVVLEARLVQTATQRIVASRRFEARQPSSGTQVAEVVTAFGQASDRLAAEVVSWTLQQGQMQKLER</sequence>
<dbReference type="SUPFAM" id="SSF159594">
    <property type="entry name" value="XCC0632-like"/>
    <property type="match status" value="1"/>
</dbReference>
<evidence type="ECO:0000313" key="3">
    <source>
        <dbReference type="EMBL" id="CDF82924.1"/>
    </source>
</evidence>
<dbReference type="PATRIC" id="fig|1301098.3.peg.1556"/>
<proteinExistence type="predicted"/>
<reference evidence="3 4" key="1">
    <citation type="submission" date="2013-03" db="EMBL/GenBank/DDBJ databases">
        <authorList>
            <person name="Linke B."/>
        </authorList>
    </citation>
    <scope>NUCLEOTIDE SEQUENCE [LARGE SCALE GENOMIC DNA]</scope>
    <source>
        <strain evidence="3 4">B13</strain>
    </source>
</reference>
<name>A0A024HE84_PSEKB</name>
<dbReference type="AlphaFoldDB" id="A0A024HE84"/>
<evidence type="ECO:0000313" key="4">
    <source>
        <dbReference type="Proteomes" id="UP000025241"/>
    </source>
</evidence>
<dbReference type="PANTHER" id="PTHR36698">
    <property type="entry name" value="BLL5892 PROTEIN"/>
    <property type="match status" value="1"/>
</dbReference>
<organism evidence="3 4">
    <name type="scientific">Pseudomonas knackmussii (strain DSM 6978 / CCUG 54928 / LMG 23759 / B13)</name>
    <dbReference type="NCBI Taxonomy" id="1301098"/>
    <lineage>
        <taxon>Bacteria</taxon>
        <taxon>Pseudomonadati</taxon>
        <taxon>Pseudomonadota</taxon>
        <taxon>Gammaproteobacteria</taxon>
        <taxon>Pseudomonadales</taxon>
        <taxon>Pseudomonadaceae</taxon>
        <taxon>Pseudomonas</taxon>
    </lineage>
</organism>
<dbReference type="STRING" id="1301098.PKB_1563"/>
<keyword evidence="4" id="KW-1185">Reference proteome</keyword>
<dbReference type="PANTHER" id="PTHR36698:SF3">
    <property type="entry name" value="ABC-TYPE TRANSPORT AUXILIARY LIPOPROTEIN COMPONENT DOMAIN-CONTAINING PROTEIN"/>
    <property type="match status" value="1"/>
</dbReference>
<dbReference type="OrthoDB" id="5795476at2"/>